<dbReference type="PANTHER" id="PTHR23061:SF12">
    <property type="entry name" value="DNA POLYMERASE ALPHA SUBUNIT B"/>
    <property type="match status" value="1"/>
</dbReference>
<reference evidence="10 11" key="1">
    <citation type="submission" date="2017-04" db="EMBL/GenBank/DDBJ databases">
        <title>Draft genome of the yeast Clavispora lusitaniae type strain CBS 6936.</title>
        <authorList>
            <person name="Durrens P."/>
            <person name="Klopp C."/>
            <person name="Biteau N."/>
            <person name="Fitton-Ouhabi V."/>
            <person name="Dementhon K."/>
            <person name="Accoceberry I."/>
            <person name="Sherman D.J."/>
            <person name="Noel T."/>
        </authorList>
    </citation>
    <scope>NUCLEOTIDE SEQUENCE [LARGE SCALE GENOMIC DNA]</scope>
    <source>
        <strain evidence="10 11">CBS 6936</strain>
    </source>
</reference>
<dbReference type="GO" id="GO:0006270">
    <property type="term" value="P:DNA replication initiation"/>
    <property type="evidence" value="ECO:0007669"/>
    <property type="project" value="EnsemblFungi"/>
</dbReference>
<proteinExistence type="inferred from homology"/>
<dbReference type="OMA" id="PFLDIEH"/>
<dbReference type="PANTHER" id="PTHR23061">
    <property type="entry name" value="DNA POLYMERASE 2 ALPHA 70 KDA SUBUNIT"/>
    <property type="match status" value="1"/>
</dbReference>
<sequence length="650" mass="72404">MTVATGTRDWFVKKFGVLDDEAFQKFLSLQSLFQLSNDDVYIKWESFVVTHENGDLDVSAENVTKFQQYLQDSLAQSHSKKTPASKKVRDLAGAKRLASEFSSSPAKRLTATPTLKRRKNDSTVSSDPISSPSKKEALLSSPRKNDADSNTILECLNPNVEVISSVSAVELAANFDPQKYKFRTMAMKLLESADVLDEQIDTFSEQFQAQISDSDLQFGNPCMSSQSDIVCCGRIVPDSPMYDSMVFQNLNDKSLYLETSRLGGIGQRIPLDISNLDEYSFFPGQIVGLKGRNPTGRTFVVHEVLSLPPLGQSASPLSELEENAKKGEGFKVFIASGPFSNQHTLNYSKLESLVDHINDNIKPEVVILLGPFLDITNKSVESGDIELPNLPSNQQPKNLDELFKMAVAPILKKIDTQIQVILIPSLKDSINTHASYPQAGFDRKKLGLPKNFKCFPNPSTFSVNEATFGVSNVDLFKDLKDVYKGGNPEKSKLYSNRFERIVDHVFKQRRFYPMFPGSIKRSMLGKEDVETMTNLFEGSMSEELVETDVGGSSLEVPYMGLTELGDVLPDIFIAPSELRYFAKVINGVVVINPGQVIRANKDPAKEDGSYVVLNVKAPNKSEENNIEPVENSDLYYHNIDKRSRVEIYKS</sequence>
<evidence type="ECO:0000256" key="7">
    <source>
        <dbReference type="SAM" id="MobiDB-lite"/>
    </source>
</evidence>
<comment type="similarity">
    <text evidence="2 6">Belongs to the DNA polymerase alpha subunit B family.</text>
</comment>
<accession>A0AA91T298</accession>
<comment type="function">
    <text evidence="6">Accessory subunit of the DNA polymerase alpha complex (also known as the alpha DNA polymerase-primase complex) which plays an essential role in the initiation of DNA synthesis.</text>
</comment>
<protein>
    <recommendedName>
        <fullName evidence="3 6">DNA polymerase alpha subunit B</fullName>
    </recommendedName>
</protein>
<evidence type="ECO:0000256" key="2">
    <source>
        <dbReference type="ARBA" id="ARBA00007299"/>
    </source>
</evidence>
<dbReference type="Proteomes" id="UP000195602">
    <property type="component" value="Unassembled WGS sequence"/>
</dbReference>
<dbReference type="Gene3D" id="3.60.21.60">
    <property type="match status" value="2"/>
</dbReference>
<dbReference type="InterPro" id="IPR007185">
    <property type="entry name" value="DNA_pol_a/d/e_bsu"/>
</dbReference>
<dbReference type="GO" id="GO:0016233">
    <property type="term" value="P:telomere capping"/>
    <property type="evidence" value="ECO:0007669"/>
    <property type="project" value="EnsemblFungi"/>
</dbReference>
<dbReference type="AlphaFoldDB" id="A0AA91T298"/>
<dbReference type="Pfam" id="PF22062">
    <property type="entry name" value="OB_DPOA2"/>
    <property type="match status" value="1"/>
</dbReference>
<feature type="compositionally biased region" description="Basic and acidic residues" evidence="7">
    <location>
        <begin position="133"/>
        <end position="146"/>
    </location>
</feature>
<gene>
    <name evidence="10" type="ORF">A9F13_07g02915</name>
</gene>
<evidence type="ECO:0000313" key="11">
    <source>
        <dbReference type="Proteomes" id="UP000195602"/>
    </source>
</evidence>
<evidence type="ECO:0000259" key="9">
    <source>
        <dbReference type="Pfam" id="PF22062"/>
    </source>
</evidence>
<feature type="compositionally biased region" description="Low complexity" evidence="7">
    <location>
        <begin position="122"/>
        <end position="132"/>
    </location>
</feature>
<evidence type="ECO:0000256" key="4">
    <source>
        <dbReference type="ARBA" id="ARBA00022705"/>
    </source>
</evidence>
<dbReference type="InterPro" id="IPR016722">
    <property type="entry name" value="DNA_pol_alpha_bsu"/>
</dbReference>
<evidence type="ECO:0000256" key="6">
    <source>
        <dbReference type="PIRNR" id="PIRNR018300"/>
    </source>
</evidence>
<keyword evidence="5 6" id="KW-0539">Nucleus</keyword>
<evidence type="ECO:0000259" key="8">
    <source>
        <dbReference type="Pfam" id="PF04042"/>
    </source>
</evidence>
<dbReference type="KEGG" id="clus:A9F13_07g02915"/>
<comment type="subcellular location">
    <subcellularLocation>
        <location evidence="1 6">Nucleus</location>
    </subcellularLocation>
</comment>
<dbReference type="GO" id="GO:0005658">
    <property type="term" value="C:alpha DNA polymerase:primase complex"/>
    <property type="evidence" value="ECO:0007669"/>
    <property type="project" value="EnsemblFungi"/>
</dbReference>
<comment type="caution">
    <text evidence="10">The sequence shown here is derived from an EMBL/GenBank/DDBJ whole genome shotgun (WGS) entry which is preliminary data.</text>
</comment>
<evidence type="ECO:0000256" key="3">
    <source>
        <dbReference type="ARBA" id="ARBA00018596"/>
    </source>
</evidence>
<evidence type="ECO:0000256" key="1">
    <source>
        <dbReference type="ARBA" id="ARBA00004123"/>
    </source>
</evidence>
<dbReference type="EMBL" id="LYUB02000007">
    <property type="protein sequence ID" value="OVF08810.1"/>
    <property type="molecule type" value="Genomic_DNA"/>
</dbReference>
<dbReference type="GO" id="GO:0003677">
    <property type="term" value="F:DNA binding"/>
    <property type="evidence" value="ECO:0007669"/>
    <property type="project" value="InterPro"/>
</dbReference>
<dbReference type="PIRSF" id="PIRSF018300">
    <property type="entry name" value="DNA_pol_alph_2"/>
    <property type="match status" value="1"/>
</dbReference>
<dbReference type="Pfam" id="PF04042">
    <property type="entry name" value="DNA_pol_E_B"/>
    <property type="match status" value="1"/>
</dbReference>
<evidence type="ECO:0000256" key="5">
    <source>
        <dbReference type="ARBA" id="ARBA00023242"/>
    </source>
</evidence>
<feature type="domain" description="DNA polymerase alpha subunit B OB" evidence="9">
    <location>
        <begin position="194"/>
        <end position="306"/>
    </location>
</feature>
<dbReference type="GO" id="GO:0005635">
    <property type="term" value="C:nuclear envelope"/>
    <property type="evidence" value="ECO:0007669"/>
    <property type="project" value="EnsemblFungi"/>
</dbReference>
<dbReference type="GO" id="GO:0003887">
    <property type="term" value="F:DNA-directed DNA polymerase activity"/>
    <property type="evidence" value="ECO:0007669"/>
    <property type="project" value="EnsemblFungi"/>
</dbReference>
<feature type="region of interest" description="Disordered" evidence="7">
    <location>
        <begin position="102"/>
        <end position="146"/>
    </location>
</feature>
<evidence type="ECO:0000313" key="10">
    <source>
        <dbReference type="EMBL" id="OVF08810.1"/>
    </source>
</evidence>
<feature type="domain" description="DNA polymerase alpha/delta/epsilon subunit B" evidence="8">
    <location>
        <begin position="332"/>
        <end position="583"/>
    </location>
</feature>
<dbReference type="InterPro" id="IPR054300">
    <property type="entry name" value="OB_DPOA2"/>
</dbReference>
<name>A0AA91T298_CLALS</name>
<keyword evidence="4 6" id="KW-0235">DNA replication</keyword>
<organism evidence="10 11">
    <name type="scientific">Clavispora lusitaniae</name>
    <name type="common">Candida lusitaniae</name>
    <dbReference type="NCBI Taxonomy" id="36911"/>
    <lineage>
        <taxon>Eukaryota</taxon>
        <taxon>Fungi</taxon>
        <taxon>Dikarya</taxon>
        <taxon>Ascomycota</taxon>
        <taxon>Saccharomycotina</taxon>
        <taxon>Pichiomycetes</taxon>
        <taxon>Metschnikowiaceae</taxon>
        <taxon>Clavispora</taxon>
    </lineage>
</organism>